<feature type="transmembrane region" description="Helical" evidence="5">
    <location>
        <begin position="110"/>
        <end position="129"/>
    </location>
</feature>
<keyword evidence="2 5" id="KW-0812">Transmembrane</keyword>
<dbReference type="PANTHER" id="PTHR37422:SF13">
    <property type="entry name" value="LIPOPOLYSACCHARIDE BIOSYNTHESIS PROTEIN PA4999-RELATED"/>
    <property type="match status" value="1"/>
</dbReference>
<feature type="domain" description="O-antigen ligase-related" evidence="6">
    <location>
        <begin position="217"/>
        <end position="375"/>
    </location>
</feature>
<comment type="caution">
    <text evidence="7">The sequence shown here is derived from an EMBL/GenBank/DDBJ whole genome shotgun (WGS) entry which is preliminary data.</text>
</comment>
<feature type="transmembrane region" description="Helical" evidence="5">
    <location>
        <begin position="208"/>
        <end position="225"/>
    </location>
</feature>
<keyword evidence="3 5" id="KW-1133">Transmembrane helix</keyword>
<evidence type="ECO:0000313" key="8">
    <source>
        <dbReference type="Proteomes" id="UP001501153"/>
    </source>
</evidence>
<keyword evidence="8" id="KW-1185">Reference proteome</keyword>
<dbReference type="InterPro" id="IPR007016">
    <property type="entry name" value="O-antigen_ligase-rel_domated"/>
</dbReference>
<feature type="transmembrane region" description="Helical" evidence="5">
    <location>
        <begin position="182"/>
        <end position="201"/>
    </location>
</feature>
<evidence type="ECO:0000256" key="2">
    <source>
        <dbReference type="ARBA" id="ARBA00022692"/>
    </source>
</evidence>
<dbReference type="PANTHER" id="PTHR37422">
    <property type="entry name" value="TEICHURONIC ACID BIOSYNTHESIS PROTEIN TUAE"/>
    <property type="match status" value="1"/>
</dbReference>
<feature type="transmembrane region" description="Helical" evidence="5">
    <location>
        <begin position="398"/>
        <end position="416"/>
    </location>
</feature>
<evidence type="ECO:0000256" key="1">
    <source>
        <dbReference type="ARBA" id="ARBA00004141"/>
    </source>
</evidence>
<feature type="transmembrane region" description="Helical" evidence="5">
    <location>
        <begin position="86"/>
        <end position="104"/>
    </location>
</feature>
<dbReference type="Pfam" id="PF04932">
    <property type="entry name" value="Wzy_C"/>
    <property type="match status" value="1"/>
</dbReference>
<proteinExistence type="predicted"/>
<gene>
    <name evidence="7" type="ORF">GCM10023185_04530</name>
</gene>
<keyword evidence="4 5" id="KW-0472">Membrane</keyword>
<accession>A0ABP8I0G6</accession>
<comment type="subcellular location">
    <subcellularLocation>
        <location evidence="1">Membrane</location>
        <topology evidence="1">Multi-pass membrane protein</topology>
    </subcellularLocation>
</comment>
<sequence>MRMHSTLSDDSSPSTSSPRFRSLLLLLFYVSLASVPLSVNWFSHRWHFGLMLVSEPLMVLTVGVLLLGLLGGWVTPPRRSHRLDKLIGLHFGALFVATVFSNDVVVSGKYFATLVLYVTFGYAVPRVLVLQRTEWLRALASLGLGTALLALYVLAVHTRFGISYSLSYIVARPFLEHGHTNLTVLLEPLVLLLNLALLYVPQAQQLRGRILTTALLTVVLMVVAFSYSRASYVSLLAQALLLLAYAGWPAGRRLLLPWAVAGVAILGSWHALNLAYPDTSRLLNNTDLMKELGSLGDFSSANESNAERLNRWLYSLELYQHDPMEGAGPGTFPDSYLEFVRSSPTHPTYYTTLRRMNSHNLYLTWLAETGTLGFLTGLLLLGYLVVRQLRWAFRWRATPVQIGFTVYFLFFLLHSLTQDFWQEPRVIVLFWLAVGLQRYYQRAPRLEPLTNPT</sequence>
<organism evidence="7 8">
    <name type="scientific">Hymenobacter saemangeumensis</name>
    <dbReference type="NCBI Taxonomy" id="1084522"/>
    <lineage>
        <taxon>Bacteria</taxon>
        <taxon>Pseudomonadati</taxon>
        <taxon>Bacteroidota</taxon>
        <taxon>Cytophagia</taxon>
        <taxon>Cytophagales</taxon>
        <taxon>Hymenobacteraceae</taxon>
        <taxon>Hymenobacter</taxon>
    </lineage>
</organism>
<dbReference type="Proteomes" id="UP001501153">
    <property type="component" value="Unassembled WGS sequence"/>
</dbReference>
<feature type="transmembrane region" description="Helical" evidence="5">
    <location>
        <begin position="255"/>
        <end position="276"/>
    </location>
</feature>
<dbReference type="InterPro" id="IPR051533">
    <property type="entry name" value="WaaL-like"/>
</dbReference>
<evidence type="ECO:0000256" key="4">
    <source>
        <dbReference type="ARBA" id="ARBA00023136"/>
    </source>
</evidence>
<evidence type="ECO:0000259" key="6">
    <source>
        <dbReference type="Pfam" id="PF04932"/>
    </source>
</evidence>
<feature type="transmembrane region" description="Helical" evidence="5">
    <location>
        <begin position="141"/>
        <end position="162"/>
    </location>
</feature>
<feature type="transmembrane region" description="Helical" evidence="5">
    <location>
        <begin position="20"/>
        <end position="42"/>
    </location>
</feature>
<feature type="transmembrane region" description="Helical" evidence="5">
    <location>
        <begin position="362"/>
        <end position="386"/>
    </location>
</feature>
<evidence type="ECO:0000256" key="5">
    <source>
        <dbReference type="SAM" id="Phobius"/>
    </source>
</evidence>
<dbReference type="EMBL" id="BAABGZ010000008">
    <property type="protein sequence ID" value="GAA4348524.1"/>
    <property type="molecule type" value="Genomic_DNA"/>
</dbReference>
<evidence type="ECO:0000256" key="3">
    <source>
        <dbReference type="ARBA" id="ARBA00022989"/>
    </source>
</evidence>
<evidence type="ECO:0000313" key="7">
    <source>
        <dbReference type="EMBL" id="GAA4348524.1"/>
    </source>
</evidence>
<feature type="transmembrane region" description="Helical" evidence="5">
    <location>
        <begin position="231"/>
        <end position="248"/>
    </location>
</feature>
<protein>
    <recommendedName>
        <fullName evidence="6">O-antigen ligase-related domain-containing protein</fullName>
    </recommendedName>
</protein>
<feature type="transmembrane region" description="Helical" evidence="5">
    <location>
        <begin position="48"/>
        <end position="74"/>
    </location>
</feature>
<name>A0ABP8I0G6_9BACT</name>
<reference evidence="8" key="1">
    <citation type="journal article" date="2019" name="Int. J. Syst. Evol. Microbiol.">
        <title>The Global Catalogue of Microorganisms (GCM) 10K type strain sequencing project: providing services to taxonomists for standard genome sequencing and annotation.</title>
        <authorList>
            <consortium name="The Broad Institute Genomics Platform"/>
            <consortium name="The Broad Institute Genome Sequencing Center for Infectious Disease"/>
            <person name="Wu L."/>
            <person name="Ma J."/>
        </authorList>
    </citation>
    <scope>NUCLEOTIDE SEQUENCE [LARGE SCALE GENOMIC DNA]</scope>
    <source>
        <strain evidence="8">JCM 17923</strain>
    </source>
</reference>